<proteinExistence type="predicted"/>
<evidence type="ECO:0000313" key="4">
    <source>
        <dbReference type="EMBL" id="ORX79557.1"/>
    </source>
</evidence>
<dbReference type="PROSITE" id="PS51886">
    <property type="entry name" value="TLDC"/>
    <property type="match status" value="1"/>
</dbReference>
<reference evidence="4 5" key="1">
    <citation type="submission" date="2016-08" db="EMBL/GenBank/DDBJ databases">
        <title>A Parts List for Fungal Cellulosomes Revealed by Comparative Genomics.</title>
        <authorList>
            <consortium name="DOE Joint Genome Institute"/>
            <person name="Haitjema C.H."/>
            <person name="Gilmore S.P."/>
            <person name="Henske J.K."/>
            <person name="Solomon K.V."/>
            <person name="De Groot R."/>
            <person name="Kuo A."/>
            <person name="Mondo S.J."/>
            <person name="Salamov A.A."/>
            <person name="Labutti K."/>
            <person name="Zhao Z."/>
            <person name="Chiniquy J."/>
            <person name="Barry K."/>
            <person name="Brewer H.M."/>
            <person name="Purvine S.O."/>
            <person name="Wright A.T."/>
            <person name="Boxma B."/>
            <person name="Van Alen T."/>
            <person name="Hackstein J.H."/>
            <person name="Baker S.E."/>
            <person name="Grigoriev I.V."/>
            <person name="O'Malley M.A."/>
        </authorList>
    </citation>
    <scope>NUCLEOTIDE SEQUENCE [LARGE SCALE GENOMIC DNA]</scope>
    <source>
        <strain evidence="4 5">S4</strain>
    </source>
</reference>
<dbReference type="InterPro" id="IPR006571">
    <property type="entry name" value="TLDc_dom"/>
</dbReference>
<dbReference type="Proteomes" id="UP000193944">
    <property type="component" value="Unassembled WGS sequence"/>
</dbReference>
<keyword evidence="5" id="KW-1185">Reference proteome</keyword>
<dbReference type="AlphaFoldDB" id="A0A1Y1X170"/>
<accession>A0A1Y1X170</accession>
<dbReference type="Pfam" id="PF07534">
    <property type="entry name" value="TLD"/>
    <property type="match status" value="1"/>
</dbReference>
<dbReference type="EMBL" id="MCFG01000171">
    <property type="protein sequence ID" value="ORX79557.1"/>
    <property type="molecule type" value="Genomic_DNA"/>
</dbReference>
<evidence type="ECO:0000313" key="5">
    <source>
        <dbReference type="Proteomes" id="UP000193944"/>
    </source>
</evidence>
<gene>
    <name evidence="4" type="ORF">BCR32DRAFT_221531</name>
</gene>
<sequence length="699" mass="81644">MGNQSSKKEDINEKKLKKNKPEKLEKVKDDKKVKEDKKLKETNEQEKKIADYETKYLERYPLLSLFSNAEKKIIKNIFLNLCDATLNFEQGKEVQNHELEEKIITDGEIKEEKFTEFLKLPNNLNNFGKLLYHSFKSIKYLKKQVNAYEQESNIQKYLNKYEGNNKLGFEQFLLAISLYCMKLDEEILSKDKRNHCIFYSLRDDKVEEKKSESNLENKESDELAELLGLNSKEETVKVQYSKIKELVLGLAWIAKAHQKSVSRLKEIVNKKEKEKYEEKNEQNQKNINDSVNPELIEKLTNKWKENLDKDMPNEVLQTLSNINDSNKNLKEEINNSQKKNFFDFNSVDSYDYDITINNDEITIDESYIVSALDFSLPKKIRNASVEEKDKYMNSWKDWNKWCTVRAPNILRILAIFIYNRLFNIKHINKKSLYLLTSGIKGNGIIANMDDVLKIDCDITWEQLFVFSWFMPNNCMESHINMDVLYQATKDGFSINRYEQCVRYYPGSTVIFIIGDLQNNKESSQIVLGGFVQPPWKFNNVFWGNNQCSIFELSPIFESCQGARKNTNYVYCNSKNGIGFGGKVGNHRLWINNFFQKGGYQYDILADYMNNYTSSETSFTQNFDIIEIIVAGFGGKESLEAQRKAWEFEKNEAERRNNVNLRNADGNLDKNFLKMAGIIDESAEDKGIIRCLDVPENKND</sequence>
<feature type="domain" description="TLDc" evidence="3">
    <location>
        <begin position="456"/>
        <end position="633"/>
    </location>
</feature>
<dbReference type="SMART" id="SM00584">
    <property type="entry name" value="TLDc"/>
    <property type="match status" value="1"/>
</dbReference>
<feature type="coiled-coil region" evidence="1">
    <location>
        <begin position="254"/>
        <end position="289"/>
    </location>
</feature>
<feature type="region of interest" description="Disordered" evidence="2">
    <location>
        <begin position="1"/>
        <end position="44"/>
    </location>
</feature>
<reference evidence="4 5" key="2">
    <citation type="submission" date="2016-08" db="EMBL/GenBank/DDBJ databases">
        <title>Pervasive Adenine N6-methylation of Active Genes in Fungi.</title>
        <authorList>
            <consortium name="DOE Joint Genome Institute"/>
            <person name="Mondo S.J."/>
            <person name="Dannebaum R.O."/>
            <person name="Kuo R.C."/>
            <person name="Labutti K."/>
            <person name="Haridas S."/>
            <person name="Kuo A."/>
            <person name="Salamov A."/>
            <person name="Ahrendt S.R."/>
            <person name="Lipzen A."/>
            <person name="Sullivan W."/>
            <person name="Andreopoulos W.B."/>
            <person name="Clum A."/>
            <person name="Lindquist E."/>
            <person name="Daum C."/>
            <person name="Ramamoorthy G.K."/>
            <person name="Gryganskyi A."/>
            <person name="Culley D."/>
            <person name="Magnuson J.K."/>
            <person name="James T.Y."/>
            <person name="O'Malley M.A."/>
            <person name="Stajich J.E."/>
            <person name="Spatafora J.W."/>
            <person name="Visel A."/>
            <person name="Grigoriev I.V."/>
        </authorList>
    </citation>
    <scope>NUCLEOTIDE SEQUENCE [LARGE SCALE GENOMIC DNA]</scope>
    <source>
        <strain evidence="4 5">S4</strain>
    </source>
</reference>
<protein>
    <recommendedName>
        <fullName evidence="3">TLDc domain-containing protein</fullName>
    </recommendedName>
</protein>
<keyword evidence="1" id="KW-0175">Coiled coil</keyword>
<organism evidence="4 5">
    <name type="scientific">Anaeromyces robustus</name>
    <dbReference type="NCBI Taxonomy" id="1754192"/>
    <lineage>
        <taxon>Eukaryota</taxon>
        <taxon>Fungi</taxon>
        <taxon>Fungi incertae sedis</taxon>
        <taxon>Chytridiomycota</taxon>
        <taxon>Chytridiomycota incertae sedis</taxon>
        <taxon>Neocallimastigomycetes</taxon>
        <taxon>Neocallimastigales</taxon>
        <taxon>Neocallimastigaceae</taxon>
        <taxon>Anaeromyces</taxon>
    </lineage>
</organism>
<evidence type="ECO:0000259" key="3">
    <source>
        <dbReference type="PROSITE" id="PS51886"/>
    </source>
</evidence>
<dbReference type="OrthoDB" id="2134564at2759"/>
<comment type="caution">
    <text evidence="4">The sequence shown here is derived from an EMBL/GenBank/DDBJ whole genome shotgun (WGS) entry which is preliminary data.</text>
</comment>
<name>A0A1Y1X170_9FUNG</name>
<evidence type="ECO:0000256" key="2">
    <source>
        <dbReference type="SAM" id="MobiDB-lite"/>
    </source>
</evidence>
<dbReference type="PANTHER" id="PTHR23354">
    <property type="entry name" value="NUCLEOLAR PROTEIN 7/ESTROGEN RECEPTOR COACTIVATOR-RELATED"/>
    <property type="match status" value="1"/>
</dbReference>
<evidence type="ECO:0000256" key="1">
    <source>
        <dbReference type="SAM" id="Coils"/>
    </source>
</evidence>